<keyword evidence="4" id="KW-0479">Metal-binding</keyword>
<evidence type="ECO:0000313" key="9">
    <source>
        <dbReference type="EMBL" id="CAB4023112.1"/>
    </source>
</evidence>
<feature type="disulfide bond" evidence="8">
    <location>
        <begin position="110"/>
        <end position="119"/>
    </location>
</feature>
<dbReference type="SUPFAM" id="SSF49785">
    <property type="entry name" value="Galactose-binding domain-like"/>
    <property type="match status" value="1"/>
</dbReference>
<dbReference type="SMART" id="SM00607">
    <property type="entry name" value="FTP"/>
    <property type="match status" value="1"/>
</dbReference>
<keyword evidence="8" id="KW-0245">EGF-like domain</keyword>
<proteinExistence type="inferred from homology"/>
<dbReference type="InterPro" id="IPR000742">
    <property type="entry name" value="EGF"/>
</dbReference>
<dbReference type="AlphaFoldDB" id="A0A6S7K485"/>
<dbReference type="OrthoDB" id="547680at2759"/>
<evidence type="ECO:0000256" key="4">
    <source>
        <dbReference type="ARBA" id="ARBA00022723"/>
    </source>
</evidence>
<dbReference type="GO" id="GO:0046872">
    <property type="term" value="F:metal ion binding"/>
    <property type="evidence" value="ECO:0007669"/>
    <property type="project" value="UniProtKB-KW"/>
</dbReference>
<evidence type="ECO:0000256" key="8">
    <source>
        <dbReference type="PROSITE-ProRule" id="PRU00076"/>
    </source>
</evidence>
<dbReference type="Proteomes" id="UP001152795">
    <property type="component" value="Unassembled WGS sequence"/>
</dbReference>
<dbReference type="PANTHER" id="PTHR45713">
    <property type="entry name" value="FTP DOMAIN-CONTAINING PROTEIN"/>
    <property type="match status" value="1"/>
</dbReference>
<gene>
    <name evidence="9" type="ORF">PACLA_8A060680</name>
</gene>
<comment type="similarity">
    <text evidence="2">Belongs to the fucolectin family.</text>
</comment>
<comment type="caution">
    <text evidence="9">The sequence shown here is derived from an EMBL/GenBank/DDBJ whole genome shotgun (WGS) entry which is preliminary data.</text>
</comment>
<evidence type="ECO:0000256" key="6">
    <source>
        <dbReference type="ARBA" id="ARBA00022837"/>
    </source>
</evidence>
<keyword evidence="5" id="KW-0430">Lectin</keyword>
<evidence type="ECO:0000256" key="3">
    <source>
        <dbReference type="ARBA" id="ARBA00011233"/>
    </source>
</evidence>
<dbReference type="InterPro" id="IPR051941">
    <property type="entry name" value="BG_Antigen-Binding_Lectin"/>
</dbReference>
<dbReference type="PROSITE" id="PS50026">
    <property type="entry name" value="EGF_3"/>
    <property type="match status" value="1"/>
</dbReference>
<reference evidence="9" key="1">
    <citation type="submission" date="2020-04" db="EMBL/GenBank/DDBJ databases">
        <authorList>
            <person name="Alioto T."/>
            <person name="Alioto T."/>
            <person name="Gomez Garrido J."/>
        </authorList>
    </citation>
    <scope>NUCLEOTIDE SEQUENCE</scope>
    <source>
        <strain evidence="9">A484AB</strain>
    </source>
</reference>
<dbReference type="InterPro" id="IPR006585">
    <property type="entry name" value="FTP1"/>
</dbReference>
<keyword evidence="10" id="KW-1185">Reference proteome</keyword>
<dbReference type="Pfam" id="PF22633">
    <property type="entry name" value="F5_F8_type_C_2"/>
    <property type="match status" value="1"/>
</dbReference>
<evidence type="ECO:0000313" key="10">
    <source>
        <dbReference type="Proteomes" id="UP001152795"/>
    </source>
</evidence>
<dbReference type="GO" id="GO:0042806">
    <property type="term" value="F:fucose binding"/>
    <property type="evidence" value="ECO:0007669"/>
    <property type="project" value="UniProtKB-ARBA"/>
</dbReference>
<sequence>MKLKNFYHLHGHRLKVSPQATLEVAKDVKCTVSCMRNEDCFSFNVKKISSNLFLCELLNTSKFLDSDNLTRDENFAHWYLQEPCNPLLCGDESQGKCVIDSDGTAVSCNCSEKYEAKRCEIRIYDAKRNYALNKPTTASVRDYISQRAVDGNSNSNWYGNSCYETLYEPVPHWWRVNFEEEIQVARVVITNRGDCCGDRLSNFGIKIGNSLKENGVTNPACGETHLAVPQGQTKTFACSPPMKGQYLVIHSFLTDRPMVFCEVQAYAYP</sequence>
<comment type="caution">
    <text evidence="8">Lacks conserved residue(s) required for the propagation of feature annotation.</text>
</comment>
<evidence type="ECO:0000256" key="2">
    <source>
        <dbReference type="ARBA" id="ARBA00010147"/>
    </source>
</evidence>
<dbReference type="GO" id="GO:0010185">
    <property type="term" value="P:regulation of cellular defense response"/>
    <property type="evidence" value="ECO:0007669"/>
    <property type="project" value="UniProtKB-ARBA"/>
</dbReference>
<dbReference type="InterPro" id="IPR008979">
    <property type="entry name" value="Galactose-bd-like_sf"/>
</dbReference>
<accession>A0A6S7K485</accession>
<name>A0A6S7K485_PARCT</name>
<evidence type="ECO:0000256" key="7">
    <source>
        <dbReference type="ARBA" id="ARBA00023157"/>
    </source>
</evidence>
<comment type="subunit">
    <text evidence="3">Homotrimer.</text>
</comment>
<comment type="function">
    <text evidence="1">Acts as a defensive agent. Recognizes blood group fucosylated oligosaccharides including A, B, H and Lewis B-type antigens. Does not recognize Lewis A antigen and has low affinity for monovalent haptens.</text>
</comment>
<keyword evidence="7 8" id="KW-1015">Disulfide bond</keyword>
<dbReference type="EMBL" id="CACRXK020012324">
    <property type="protein sequence ID" value="CAB4023112.1"/>
    <property type="molecule type" value="Genomic_DNA"/>
</dbReference>
<keyword evidence="6" id="KW-0106">Calcium</keyword>
<evidence type="ECO:0000256" key="1">
    <source>
        <dbReference type="ARBA" id="ARBA00002219"/>
    </source>
</evidence>
<evidence type="ECO:0000256" key="5">
    <source>
        <dbReference type="ARBA" id="ARBA00022734"/>
    </source>
</evidence>
<dbReference type="GO" id="GO:0001868">
    <property type="term" value="P:regulation of complement activation, lectin pathway"/>
    <property type="evidence" value="ECO:0007669"/>
    <property type="project" value="UniProtKB-ARBA"/>
</dbReference>
<dbReference type="PANTHER" id="PTHR45713:SF6">
    <property type="entry name" value="F5_8 TYPE C DOMAIN-CONTAINING PROTEIN"/>
    <property type="match status" value="1"/>
</dbReference>
<organism evidence="9 10">
    <name type="scientific">Paramuricea clavata</name>
    <name type="common">Red gorgonian</name>
    <name type="synonym">Violescent sea-whip</name>
    <dbReference type="NCBI Taxonomy" id="317549"/>
    <lineage>
        <taxon>Eukaryota</taxon>
        <taxon>Metazoa</taxon>
        <taxon>Cnidaria</taxon>
        <taxon>Anthozoa</taxon>
        <taxon>Octocorallia</taxon>
        <taxon>Malacalcyonacea</taxon>
        <taxon>Plexauridae</taxon>
        <taxon>Paramuricea</taxon>
    </lineage>
</organism>
<protein>
    <submittedName>
        <fullName evidence="9">Partial</fullName>
    </submittedName>
</protein>
<dbReference type="Gene3D" id="2.60.120.260">
    <property type="entry name" value="Galactose-binding domain-like"/>
    <property type="match status" value="1"/>
</dbReference>